<gene>
    <name evidence="2" type="ORF">EJ06DRAFT_95316</name>
</gene>
<keyword evidence="1" id="KW-0812">Transmembrane</keyword>
<reference evidence="2" key="1">
    <citation type="journal article" date="2020" name="Stud. Mycol.">
        <title>101 Dothideomycetes genomes: a test case for predicting lifestyles and emergence of pathogens.</title>
        <authorList>
            <person name="Haridas S."/>
            <person name="Albert R."/>
            <person name="Binder M."/>
            <person name="Bloem J."/>
            <person name="Labutti K."/>
            <person name="Salamov A."/>
            <person name="Andreopoulos B."/>
            <person name="Baker S."/>
            <person name="Barry K."/>
            <person name="Bills G."/>
            <person name="Bluhm B."/>
            <person name="Cannon C."/>
            <person name="Castanera R."/>
            <person name="Culley D."/>
            <person name="Daum C."/>
            <person name="Ezra D."/>
            <person name="Gonzalez J."/>
            <person name="Henrissat B."/>
            <person name="Kuo A."/>
            <person name="Liang C."/>
            <person name="Lipzen A."/>
            <person name="Lutzoni F."/>
            <person name="Magnuson J."/>
            <person name="Mondo S."/>
            <person name="Nolan M."/>
            <person name="Ohm R."/>
            <person name="Pangilinan J."/>
            <person name="Park H.-J."/>
            <person name="Ramirez L."/>
            <person name="Alfaro M."/>
            <person name="Sun H."/>
            <person name="Tritt A."/>
            <person name="Yoshinaga Y."/>
            <person name="Zwiers L.-H."/>
            <person name="Turgeon B."/>
            <person name="Goodwin S."/>
            <person name="Spatafora J."/>
            <person name="Crous P."/>
            <person name="Grigoriev I."/>
        </authorList>
    </citation>
    <scope>NUCLEOTIDE SEQUENCE</scope>
    <source>
        <strain evidence="2">CBS 262.69</strain>
    </source>
</reference>
<keyword evidence="3" id="KW-1185">Reference proteome</keyword>
<keyword evidence="1" id="KW-0472">Membrane</keyword>
<evidence type="ECO:0000313" key="2">
    <source>
        <dbReference type="EMBL" id="KAF2398927.1"/>
    </source>
</evidence>
<evidence type="ECO:0000256" key="1">
    <source>
        <dbReference type="SAM" id="Phobius"/>
    </source>
</evidence>
<keyword evidence="1" id="KW-1133">Transmembrane helix</keyword>
<feature type="transmembrane region" description="Helical" evidence="1">
    <location>
        <begin position="28"/>
        <end position="51"/>
    </location>
</feature>
<protein>
    <submittedName>
        <fullName evidence="2">Uncharacterized protein</fullName>
    </submittedName>
</protein>
<dbReference type="Proteomes" id="UP000799640">
    <property type="component" value="Unassembled WGS sequence"/>
</dbReference>
<dbReference type="EMBL" id="ML996699">
    <property type="protein sequence ID" value="KAF2398927.1"/>
    <property type="molecule type" value="Genomic_DNA"/>
</dbReference>
<accession>A0A6G1HSV7</accession>
<evidence type="ECO:0000313" key="3">
    <source>
        <dbReference type="Proteomes" id="UP000799640"/>
    </source>
</evidence>
<organism evidence="2 3">
    <name type="scientific">Trichodelitschia bisporula</name>
    <dbReference type="NCBI Taxonomy" id="703511"/>
    <lineage>
        <taxon>Eukaryota</taxon>
        <taxon>Fungi</taxon>
        <taxon>Dikarya</taxon>
        <taxon>Ascomycota</taxon>
        <taxon>Pezizomycotina</taxon>
        <taxon>Dothideomycetes</taxon>
        <taxon>Dothideomycetes incertae sedis</taxon>
        <taxon>Phaeotrichales</taxon>
        <taxon>Phaeotrichaceae</taxon>
        <taxon>Trichodelitschia</taxon>
    </lineage>
</organism>
<proteinExistence type="predicted"/>
<sequence length="96" mass="10968">MHIASSVSRLYSSLRHFPTRWIWYRTSAFSYSVDLILDFGIFLLGGLGFGLRHFLAFMRIVTDEVMAYVDCQCWSCNGIIGLTRSNCKSMTGRADE</sequence>
<name>A0A6G1HSV7_9PEZI</name>
<dbReference type="AlphaFoldDB" id="A0A6G1HSV7"/>